<dbReference type="PROSITE" id="PS01231">
    <property type="entry name" value="TRMA_2"/>
    <property type="match status" value="1"/>
</dbReference>
<feature type="compositionally biased region" description="Low complexity" evidence="5">
    <location>
        <begin position="1522"/>
        <end position="1531"/>
    </location>
</feature>
<evidence type="ECO:0000259" key="7">
    <source>
        <dbReference type="Pfam" id="PF13847"/>
    </source>
</evidence>
<feature type="transmembrane region" description="Helical" evidence="6">
    <location>
        <begin position="1455"/>
        <end position="1480"/>
    </location>
</feature>
<feature type="transmembrane region" description="Helical" evidence="6">
    <location>
        <begin position="1397"/>
        <end position="1415"/>
    </location>
</feature>
<dbReference type="InterPro" id="IPR030391">
    <property type="entry name" value="MeTrfase_TrmA_CS"/>
</dbReference>
<evidence type="ECO:0000256" key="1">
    <source>
        <dbReference type="ARBA" id="ARBA00022603"/>
    </source>
</evidence>
<dbReference type="SUPFAM" id="SSF55785">
    <property type="entry name" value="PYP-like sensor domain (PAS domain)"/>
    <property type="match status" value="1"/>
</dbReference>
<evidence type="ECO:0000256" key="3">
    <source>
        <dbReference type="ARBA" id="ARBA00022691"/>
    </source>
</evidence>
<feature type="binding site" evidence="4">
    <location>
        <position position="943"/>
    </location>
    <ligand>
        <name>S-adenosyl-L-methionine</name>
        <dbReference type="ChEBI" id="CHEBI:59789"/>
    </ligand>
</feature>
<gene>
    <name evidence="9" type="ORF">FNF29_05150</name>
</gene>
<dbReference type="Gene3D" id="3.40.50.150">
    <property type="entry name" value="Vaccinia Virus protein VP39"/>
    <property type="match status" value="1"/>
</dbReference>
<feature type="compositionally biased region" description="Low complexity" evidence="5">
    <location>
        <begin position="2509"/>
        <end position="2526"/>
    </location>
</feature>
<dbReference type="CDD" id="cd02440">
    <property type="entry name" value="AdoMet_MTases"/>
    <property type="match status" value="1"/>
</dbReference>
<feature type="binding site" evidence="4">
    <location>
        <position position="1053"/>
    </location>
    <ligand>
        <name>S-adenosyl-L-methionine</name>
        <dbReference type="ChEBI" id="CHEBI:59789"/>
    </ligand>
</feature>
<evidence type="ECO:0000256" key="2">
    <source>
        <dbReference type="ARBA" id="ARBA00022679"/>
    </source>
</evidence>
<evidence type="ECO:0000313" key="9">
    <source>
        <dbReference type="EMBL" id="KAA0150575.1"/>
    </source>
</evidence>
<feature type="transmembrane region" description="Helical" evidence="6">
    <location>
        <begin position="1331"/>
        <end position="1352"/>
    </location>
</feature>
<dbReference type="GO" id="GO:0008173">
    <property type="term" value="F:RNA methyltransferase activity"/>
    <property type="evidence" value="ECO:0007669"/>
    <property type="project" value="InterPro"/>
</dbReference>
<keyword evidence="3 4" id="KW-0949">S-adenosyl-L-methionine</keyword>
<dbReference type="InterPro" id="IPR025714">
    <property type="entry name" value="Methyltranfer_dom"/>
</dbReference>
<dbReference type="InterPro" id="IPR057352">
    <property type="entry name" value="TPR_TmcB/C"/>
</dbReference>
<feature type="transmembrane region" description="Helical" evidence="6">
    <location>
        <begin position="2185"/>
        <end position="2207"/>
    </location>
</feature>
<feature type="domain" description="Methyltransferase" evidence="7">
    <location>
        <begin position="939"/>
        <end position="984"/>
    </location>
</feature>
<feature type="binding site" evidence="4">
    <location>
        <position position="965"/>
    </location>
    <ligand>
        <name>S-adenosyl-L-methionine</name>
        <dbReference type="ChEBI" id="CHEBI:59789"/>
    </ligand>
</feature>
<feature type="region of interest" description="Disordered" evidence="5">
    <location>
        <begin position="2864"/>
        <end position="2945"/>
    </location>
</feature>
<keyword evidence="6" id="KW-1133">Transmembrane helix</keyword>
<sequence length="2945" mass="305402">MEGDASAPSAPVAGASQIMLPGIVLTGLRTFLRAKQVETAVASLGLEGFVGASKKPGKHMAFLGFETVEQRDAALSALESDPSQLDKAVKGNGKVRAKNAVRGVRADDVRPREKRPRDPDAAGETDAKRLRSETPAASAPRSVHEATTPLLALPYAEQLLYKQEQTVRMGVKLVRSIRNSVLKAIRKTMAKGSADEVKASSDKAALDPYLRVPPEYLPIELWDRAVWVSPGLGERRAPLDPECQAAPSPTSSSSSSSLAAAAASVAATAGPGSGVIARVLGGSADAAAALSESGSLGVCLGSPELVSCSGRVFCAPIVPSPVTLGFRNKCGFTVSARVAEAPAEAPETVAVAELPAAAAATSAAPNGAGVPAGTAAPPGPAAASAAPGEVVVGFRVGSFKEGSAVAPCAPSAVTPAAAKAAAQIFEAAIPTSGAACFDKHDEGKGVWRMLTVRVSEATGEVMLVLEIAADDDVVKAVAEAAKASIAGPSSAAPDAQPEAAAAEVAGAGPLPGAPLPDCLSALPAEVAAAVVRVRDTLLGTPLRMLREEALPETEAEGLPALPDMLRGGGSDLRVSSACASMLLQAAGSGPVAGRGLLEGGRRGVTDVAAHVLAASVAPGDAGDAAAVAAAAAAAAPMMPSTVSASGGAPTTDVDDAAGDRGGDGGDDDDDDEATAAAGGATPGAASTTAASEATEGGAKRGGGAHRKPVSNEQKYLRAALAAGTRAAAARAAGAVLGPTAADYARAGLPAPRSRPAVVPRPLDSSVPAEAPAHGLADGRVGLVGVAPAEGPAAPPRVTSLYLQVCRRVSHYGGDHTSPLVRLAGTEFIRDAILGRRFRVSPTAFFQTNTLGACRLYGAVRDAVEGTGAAAAMGPPCPALDTSASVPASVADQWAAEAVARDPAVGPGPGSFDRVAVAAPVSAAASAAAAADASARPRIILDVFCGSGTIGIAMARPGLDAVVGVELNASAVQDARKNAADNGLRVLDEGGPAAAADSDARGTADYIASRAETAMTALFERAGLERRGDGQWELPAAAGARFGGVRPAVIAIVDPPRAGLGIPVIHALRACAAISRLVYVSCNPFGTFPDNATNLCTYPTAGRGPTAFKHTPFRPVFLQPVDMFPHTDHTELVSAFERAPPAYSPSSQLVRFAQGTWHTWPHRPVPRPCCGGMQDPTAAQGGIDAALLAARRAWFGVLFLLSRESKASTAGFVVTTVADLIQFSVFPMMSVAILDVDTLFALADVGSGAGRAVVFWAALAIVAAFLGLLGYVIATILTEGRQQAIVLRALGNMASVLTTVAFMPASSLLLAVFHECRSVNALGVTCNTDGHWIVIALVVIVLTVFTAVSTFFASVYIDTDLTSTALGAKVTGRVDAVMLVAKLVLVACFTTMDLPPSLQVILAGVAALLWLLGTLFAQPHVQPLANNLATAAAALNAWLVLAVAAQLVAPEAGIDALLVVGMVVAPMLGYFANVTYVGAVAGSDFASLRSSLQADIWARRRVALAQRLQANSQHSGAGRHGAARAGSQGGAAVSKRPGRRDSPVRGQSYGRTASQAGAPARGELPMSARGGVRAGRTGKPVGHAASLASLLGDRPGSVDGGELVVAGPRAPMRIQVFADNGPEAGRESAAEPATTGDLLPGVTSEALIEQASMAYDEMLKAWPKSAVTYASGSIFHRAYGSTVSSELTILAMARKQVGSAWDVSFLSYQRTRQLQERSASGLSAVDRILFDEAWTTAIEETTKAFAAQNKLYNHAVESNPDANRLGLLAEELFLARSAAERKFRTMLQINPDSTMALRAFSRFCEDVLGDSERATELQNKANRIEEKHAKTNVRPLENVVVGSPEEPLSVMDEMNAVITMTGELRRYGEITDANVATARLFGRGRSDLVGQSLASLFPEPLGSMYDAAILAYLSPHEKGEAFARGAHVSVVQTAGGWLSPVRVSLQESAGSELDATPCLSMVVQRAPTKRRLMVVGDADSGFPVLALDAESMALLGDDAGHDDGLGGYDDCGDDGELVAVGTMYNPDEFDQEYGVPLVPPANPAEPAAAADSFDVTSGPTVHVEIGASSKSAAAMIPPEDPEAALCRLASLGNATAHSRDARTYSKADESVSVHPDESVGLPTESGGLFAGSIDQQRAPSPLKADQYTVGGGNDGSVTSALGSASRITKLVVDTALSKSDPMVWRVGAVVFGSLVAVITFAVVLAIVLPASNYQARLLVHANDLAQRRLYHSDSASNAWYQLISVSYGFTAVNNWDMLTTNLTQSINRMEAAHRELLAISQKVKGELFQFELERVWKVCTDSPELYICTKYEMMSASDLVEFSIYQLRQMAAEAPADIQQSSSFLTNVPNIDLMALALHRAEQTSARELARGMDDRLTTMSTALVSAALLTFVLATLGTTVLMAAIGRHRFSVLASIPQVPRKQLRELARQSEESQLAFVRAVGADTGEEGEGAVADIPDEEVATGVMQSRRDLTVGVAGNRSRSASGQRADGGEIIGTQSQHRVAMRPANAASSTARSAPSSASKSRGCCRRSKHHKGRHVSDSSWFVWKASLKITSPLTLIGGWIAVVLVMVSSMYRSITVDAARSSLLHSYAAGASALRGQLELVLLISGPRRADAMTEAKTNSTKVLQSLGGVLNGAERTSFGVELPGLAATEDPTTSFLFDILVHDSCLVLPHGSFYWQECRAVHDEFGLRGLHSFTTAMLDDGVQARGIFDENDPTDTRTLPDLIAEGVLPEIIPPLRRYDLKSSKSEIIIRHLVNVTADAAVRRFDETWADVQIVLGAFSGFFVLIVWLWALPSVRKLEQIRRAHFTVLLSLPDDVITGTPAITKVLTKLATGTGLTQAARALSSLAKSAVEQAKRQYRISSTAPASQRRVHPSSTAMAATKEAAEDGASVSRARQLSATDRTFLLSPVAAGTPRAAVGSDGDGPPVGDGQSEPQSPAA</sequence>
<feature type="active site" description="Nucleophile" evidence="4">
    <location>
        <position position="1081"/>
    </location>
</feature>
<feature type="region of interest" description="Disordered" evidence="5">
    <location>
        <begin position="1508"/>
        <end position="1579"/>
    </location>
</feature>
<dbReference type="InterPro" id="IPR029063">
    <property type="entry name" value="SAM-dependent_MTases_sf"/>
</dbReference>
<feature type="transmembrane region" description="Helical" evidence="6">
    <location>
        <begin position="2559"/>
        <end position="2577"/>
    </location>
</feature>
<evidence type="ECO:0000256" key="5">
    <source>
        <dbReference type="SAM" id="MobiDB-lite"/>
    </source>
</evidence>
<reference evidence="9 10" key="1">
    <citation type="submission" date="2019-07" db="EMBL/GenBank/DDBJ databases">
        <title>Genomes of Cafeteria roenbergensis.</title>
        <authorList>
            <person name="Fischer M.G."/>
            <person name="Hackl T."/>
            <person name="Roman M."/>
        </authorList>
    </citation>
    <scope>NUCLEOTIDE SEQUENCE [LARGE SCALE GENOMIC DNA]</scope>
    <source>
        <strain evidence="9 10">BVI</strain>
    </source>
</reference>
<dbReference type="PROSITE" id="PS51687">
    <property type="entry name" value="SAM_MT_RNA_M5U"/>
    <property type="match status" value="1"/>
</dbReference>
<feature type="transmembrane region" description="Helical" evidence="6">
    <location>
        <begin position="2382"/>
        <end position="2405"/>
    </location>
</feature>
<feature type="region of interest" description="Disordered" evidence="5">
    <location>
        <begin position="90"/>
        <end position="145"/>
    </location>
</feature>
<keyword evidence="2 4" id="KW-0808">Transferase</keyword>
<feature type="transmembrane region" description="Helical" evidence="6">
    <location>
        <begin position="1427"/>
        <end position="1449"/>
    </location>
</feature>
<dbReference type="PANTHER" id="PTHR45904:SF2">
    <property type="entry name" value="TRNA (URACIL-5-)-METHYLTRANSFERASE HOMOLOG A"/>
    <property type="match status" value="1"/>
</dbReference>
<dbReference type="GO" id="GO:0032259">
    <property type="term" value="P:methylation"/>
    <property type="evidence" value="ECO:0007669"/>
    <property type="project" value="UniProtKB-KW"/>
</dbReference>
<feature type="domain" description="TmcB/TmcC TPR repeats" evidence="8">
    <location>
        <begin position="1711"/>
        <end position="1829"/>
    </location>
</feature>
<feature type="region of interest" description="Disordered" evidence="5">
    <location>
        <begin position="639"/>
        <end position="710"/>
    </location>
</feature>
<protein>
    <recommendedName>
        <fullName evidence="11">PAS domain-containing protein</fullName>
    </recommendedName>
</protein>
<feature type="compositionally biased region" description="Basic and acidic residues" evidence="5">
    <location>
        <begin position="104"/>
        <end position="132"/>
    </location>
</feature>
<comment type="caution">
    <text evidence="9">The sequence shown here is derived from an EMBL/GenBank/DDBJ whole genome shotgun (WGS) entry which is preliminary data.</text>
</comment>
<feature type="region of interest" description="Disordered" evidence="5">
    <location>
        <begin position="2500"/>
        <end position="2536"/>
    </location>
</feature>
<evidence type="ECO:0000259" key="8">
    <source>
        <dbReference type="Pfam" id="PF25474"/>
    </source>
</evidence>
<dbReference type="GO" id="GO:0003723">
    <property type="term" value="F:RNA binding"/>
    <property type="evidence" value="ECO:0007669"/>
    <property type="project" value="TreeGrafter"/>
</dbReference>
<dbReference type="InterPro" id="IPR000014">
    <property type="entry name" value="PAS"/>
</dbReference>
<feature type="binding site" evidence="4">
    <location>
        <position position="846"/>
    </location>
    <ligand>
        <name>S-adenosyl-L-methionine</name>
        <dbReference type="ChEBI" id="CHEBI:59789"/>
    </ligand>
</feature>
<dbReference type="Gene3D" id="2.40.50.1070">
    <property type="match status" value="1"/>
</dbReference>
<dbReference type="PANTHER" id="PTHR45904">
    <property type="entry name" value="TRNA (URACIL-5-)-METHYLTRANSFERASE"/>
    <property type="match status" value="1"/>
</dbReference>
<comment type="similarity">
    <text evidence="4">Belongs to the class I-like SAM-binding methyltransferase superfamily. RNA M5U methyltransferase family.</text>
</comment>
<feature type="compositionally biased region" description="Acidic residues" evidence="5">
    <location>
        <begin position="664"/>
        <end position="673"/>
    </location>
</feature>
<dbReference type="Pfam" id="PF13847">
    <property type="entry name" value="Methyltransf_31"/>
    <property type="match status" value="1"/>
</dbReference>
<keyword evidence="6" id="KW-0472">Membrane</keyword>
<evidence type="ECO:0000256" key="6">
    <source>
        <dbReference type="SAM" id="Phobius"/>
    </source>
</evidence>
<accession>A0A5A8CCB9</accession>
<dbReference type="InterPro" id="IPR035965">
    <property type="entry name" value="PAS-like_dom_sf"/>
</dbReference>
<evidence type="ECO:0000256" key="4">
    <source>
        <dbReference type="PROSITE-ProRule" id="PRU01024"/>
    </source>
</evidence>
<keyword evidence="10" id="KW-1185">Reference proteome</keyword>
<dbReference type="InterPro" id="IPR045850">
    <property type="entry name" value="TRM2_met"/>
</dbReference>
<dbReference type="EMBL" id="VLTN01000033">
    <property type="protein sequence ID" value="KAA0150575.1"/>
    <property type="molecule type" value="Genomic_DNA"/>
</dbReference>
<dbReference type="GO" id="GO:0006396">
    <property type="term" value="P:RNA processing"/>
    <property type="evidence" value="ECO:0007669"/>
    <property type="project" value="InterPro"/>
</dbReference>
<proteinExistence type="inferred from homology"/>
<name>A0A5A8CCB9_CAFRO</name>
<organism evidence="9 10">
    <name type="scientific">Cafeteria roenbergensis</name>
    <name type="common">Marine flagellate</name>
    <dbReference type="NCBI Taxonomy" id="33653"/>
    <lineage>
        <taxon>Eukaryota</taxon>
        <taxon>Sar</taxon>
        <taxon>Stramenopiles</taxon>
        <taxon>Bigyra</taxon>
        <taxon>Opalozoa</taxon>
        <taxon>Bicosoecida</taxon>
        <taxon>Cafeteriaceae</taxon>
        <taxon>Cafeteria</taxon>
    </lineage>
</organism>
<evidence type="ECO:0000313" key="10">
    <source>
        <dbReference type="Proteomes" id="UP000323011"/>
    </source>
</evidence>
<feature type="compositionally biased region" description="Low complexity" evidence="5">
    <location>
        <begin position="674"/>
        <end position="696"/>
    </location>
</feature>
<feature type="transmembrane region" description="Helical" evidence="6">
    <location>
        <begin position="1288"/>
        <end position="1311"/>
    </location>
</feature>
<feature type="transmembrane region" description="Helical" evidence="6">
    <location>
        <begin position="1212"/>
        <end position="1233"/>
    </location>
</feature>
<dbReference type="InterPro" id="IPR010280">
    <property type="entry name" value="U5_MeTrfase_fam"/>
</dbReference>
<dbReference type="Pfam" id="PF25474">
    <property type="entry name" value="TPR_TmcB"/>
    <property type="match status" value="1"/>
</dbReference>
<dbReference type="Gene3D" id="3.30.450.20">
    <property type="entry name" value="PAS domain"/>
    <property type="match status" value="1"/>
</dbReference>
<feature type="transmembrane region" description="Helical" evidence="6">
    <location>
        <begin position="2780"/>
        <end position="2799"/>
    </location>
</feature>
<feature type="transmembrane region" description="Helical" evidence="6">
    <location>
        <begin position="1373"/>
        <end position="1391"/>
    </location>
</feature>
<keyword evidence="1 4" id="KW-0489">Methyltransferase</keyword>
<feature type="transmembrane region" description="Helical" evidence="6">
    <location>
        <begin position="1253"/>
        <end position="1276"/>
    </location>
</feature>
<keyword evidence="6" id="KW-0812">Transmembrane</keyword>
<dbReference type="CDD" id="cd00130">
    <property type="entry name" value="PAS"/>
    <property type="match status" value="1"/>
</dbReference>
<dbReference type="Proteomes" id="UP000323011">
    <property type="component" value="Unassembled WGS sequence"/>
</dbReference>
<dbReference type="SUPFAM" id="SSF53335">
    <property type="entry name" value="S-adenosyl-L-methionine-dependent methyltransferases"/>
    <property type="match status" value="1"/>
</dbReference>
<evidence type="ECO:0008006" key="11">
    <source>
        <dbReference type="Google" id="ProtNLM"/>
    </source>
</evidence>